<feature type="transmembrane region" description="Helical" evidence="4">
    <location>
        <begin position="248"/>
        <end position="267"/>
    </location>
</feature>
<protein>
    <submittedName>
        <fullName evidence="6">Integral membrane transporter</fullName>
    </submittedName>
</protein>
<organism evidence="6 7">
    <name type="scientific">Polaribacter irgensii 23-P</name>
    <dbReference type="NCBI Taxonomy" id="313594"/>
    <lineage>
        <taxon>Bacteria</taxon>
        <taxon>Pseudomonadati</taxon>
        <taxon>Bacteroidota</taxon>
        <taxon>Flavobacteriia</taxon>
        <taxon>Flavobacteriales</taxon>
        <taxon>Flavobacteriaceae</taxon>
    </lineage>
</organism>
<dbReference type="PANTHER" id="PTHR11360">
    <property type="entry name" value="MONOCARBOXYLATE TRANSPORTER"/>
    <property type="match status" value="1"/>
</dbReference>
<keyword evidence="7" id="KW-1185">Reference proteome</keyword>
<feature type="transmembrane region" description="Helical" evidence="4">
    <location>
        <begin position="21"/>
        <end position="39"/>
    </location>
</feature>
<feature type="transmembrane region" description="Helical" evidence="4">
    <location>
        <begin position="426"/>
        <end position="443"/>
    </location>
</feature>
<evidence type="ECO:0000256" key="1">
    <source>
        <dbReference type="ARBA" id="ARBA00022692"/>
    </source>
</evidence>
<dbReference type="GO" id="GO:0022857">
    <property type="term" value="F:transmembrane transporter activity"/>
    <property type="evidence" value="ECO:0007669"/>
    <property type="project" value="InterPro"/>
</dbReference>
<comment type="caution">
    <text evidence="6">The sequence shown here is derived from an EMBL/GenBank/DDBJ whole genome shotgun (WGS) entry which is preliminary data.</text>
</comment>
<evidence type="ECO:0000256" key="4">
    <source>
        <dbReference type="SAM" id="Phobius"/>
    </source>
</evidence>
<dbReference type="Gene3D" id="1.20.1250.20">
    <property type="entry name" value="MFS general substrate transporter like domains"/>
    <property type="match status" value="2"/>
</dbReference>
<feature type="transmembrane region" description="Helical" evidence="4">
    <location>
        <begin position="154"/>
        <end position="179"/>
    </location>
</feature>
<dbReference type="eggNOG" id="COG2271">
    <property type="taxonomic scope" value="Bacteria"/>
</dbReference>
<dbReference type="PANTHER" id="PTHR11360:SF317">
    <property type="entry name" value="MAJOR FACILITATOR SUPERFAMILY (MFS) PROFILE DOMAIN-CONTAINING PROTEIN-RELATED"/>
    <property type="match status" value="1"/>
</dbReference>
<dbReference type="AlphaFoldDB" id="A4C0K2"/>
<gene>
    <name evidence="6" type="ORF">PI23P_09965</name>
</gene>
<feature type="domain" description="Major facilitator superfamily (MFS) profile" evidence="5">
    <location>
        <begin position="1"/>
        <end position="448"/>
    </location>
</feature>
<keyword evidence="2 4" id="KW-1133">Transmembrane helix</keyword>
<proteinExistence type="predicted"/>
<feature type="transmembrane region" description="Helical" evidence="4">
    <location>
        <begin position="323"/>
        <end position="342"/>
    </location>
</feature>
<evidence type="ECO:0000259" key="5">
    <source>
        <dbReference type="PROSITE" id="PS50850"/>
    </source>
</evidence>
<feature type="transmembrane region" description="Helical" evidence="4">
    <location>
        <begin position="348"/>
        <end position="372"/>
    </location>
</feature>
<dbReference type="EMBL" id="AAOG01000002">
    <property type="protein sequence ID" value="EAR12945.1"/>
    <property type="molecule type" value="Genomic_DNA"/>
</dbReference>
<dbReference type="Pfam" id="PF07690">
    <property type="entry name" value="MFS_1"/>
    <property type="match status" value="1"/>
</dbReference>
<evidence type="ECO:0000256" key="3">
    <source>
        <dbReference type="ARBA" id="ARBA00023136"/>
    </source>
</evidence>
<keyword evidence="3 4" id="KW-0472">Membrane</keyword>
<dbReference type="InterPro" id="IPR011701">
    <property type="entry name" value="MFS"/>
</dbReference>
<feature type="transmembrane region" description="Helical" evidence="4">
    <location>
        <begin position="119"/>
        <end position="142"/>
    </location>
</feature>
<dbReference type="InterPro" id="IPR036259">
    <property type="entry name" value="MFS_trans_sf"/>
</dbReference>
<evidence type="ECO:0000313" key="7">
    <source>
        <dbReference type="Proteomes" id="UP000003053"/>
    </source>
</evidence>
<dbReference type="PROSITE" id="PS50850">
    <property type="entry name" value="MFS"/>
    <property type="match status" value="1"/>
</dbReference>
<name>A4C0K2_9FLAO</name>
<dbReference type="STRING" id="313594.PI23P_09965"/>
<dbReference type="InterPro" id="IPR050327">
    <property type="entry name" value="Proton-linked_MCT"/>
</dbReference>
<evidence type="ECO:0000256" key="2">
    <source>
        <dbReference type="ARBA" id="ARBA00022989"/>
    </source>
</evidence>
<feature type="transmembrane region" description="Helical" evidence="4">
    <location>
        <begin position="93"/>
        <end position="113"/>
    </location>
</feature>
<dbReference type="OrthoDB" id="9793415at2"/>
<dbReference type="Proteomes" id="UP000003053">
    <property type="component" value="Unassembled WGS sequence"/>
</dbReference>
<dbReference type="InterPro" id="IPR020846">
    <property type="entry name" value="MFS_dom"/>
</dbReference>
<feature type="transmembrane region" description="Helical" evidence="4">
    <location>
        <begin position="287"/>
        <end position="311"/>
    </location>
</feature>
<dbReference type="RefSeq" id="WP_004570613.1">
    <property type="nucleotide sequence ID" value="NZ_CH724148.1"/>
</dbReference>
<dbReference type="CDD" id="cd17353">
    <property type="entry name" value="MFS_OFA_like"/>
    <property type="match status" value="1"/>
</dbReference>
<accession>A4C0K2</accession>
<feature type="transmembrane region" description="Helical" evidence="4">
    <location>
        <begin position="384"/>
        <end position="406"/>
    </location>
</feature>
<dbReference type="SUPFAM" id="SSF103473">
    <property type="entry name" value="MFS general substrate transporter"/>
    <property type="match status" value="1"/>
</dbReference>
<sequence>MYLNKENSIAKSNYKRWFAPIAALSIHLCIGQIYAFSVFNKPLTKIIGITEQLPEDWTLSELGWIFTLAIFFLGASTAVLGKWVEKVGPRKTMFFAAIFFSSGFLLSSLGIYIHELWMLYLGSGVLGGIGLGLGYISPVSTLMKWFPDRPGMAIGMAIMGFGGGAMIASPLSVYLIALYGTETSTGVSETFLTLGLLYLVMMLFGSLIIKIPREGWKPEGFDPTTARKSKLITTQNVLVDTAVKTPQFWLLFMVLGLNVSAGIGVLSQASVMIQEMFSSENKGATEAVTAIDAAIFVGLLSLFNMIGRIVWSTLSDYLGRKTTYSIFFILGIFLYILIPFTVQIGSMFLFTVAFSIIISMYGGGFATIPAYLRDLFGTKQIGAIHGKLLLAWSMAAIIGPITINYLREYQMEVLNVPSADVYNLTMYLMAGLLFIGLLCNLFIKPVDSKYHND</sequence>
<dbReference type="HOGENOM" id="CLU_001265_59_7_10"/>
<reference evidence="6 7" key="1">
    <citation type="submission" date="2006-02" db="EMBL/GenBank/DDBJ databases">
        <authorList>
            <person name="Murray A."/>
            <person name="Staley J."/>
            <person name="Ferriera S."/>
            <person name="Johnson J."/>
            <person name="Kravitz S."/>
            <person name="Halpern A."/>
            <person name="Remington K."/>
            <person name="Beeson K."/>
            <person name="Tran B."/>
            <person name="Rogers Y.-H."/>
            <person name="Friedman R."/>
            <person name="Venter J.C."/>
        </authorList>
    </citation>
    <scope>NUCLEOTIDE SEQUENCE [LARGE SCALE GENOMIC DNA]</scope>
    <source>
        <strain evidence="6 7">23-P</strain>
    </source>
</reference>
<keyword evidence="1 4" id="KW-0812">Transmembrane</keyword>
<evidence type="ECO:0000313" key="6">
    <source>
        <dbReference type="EMBL" id="EAR12945.1"/>
    </source>
</evidence>
<feature type="transmembrane region" description="Helical" evidence="4">
    <location>
        <begin position="62"/>
        <end position="81"/>
    </location>
</feature>
<feature type="transmembrane region" description="Helical" evidence="4">
    <location>
        <begin position="191"/>
        <end position="209"/>
    </location>
</feature>